<organism evidence="1 2">
    <name type="scientific">Cetraspora pellucida</name>
    <dbReference type="NCBI Taxonomy" id="1433469"/>
    <lineage>
        <taxon>Eukaryota</taxon>
        <taxon>Fungi</taxon>
        <taxon>Fungi incertae sedis</taxon>
        <taxon>Mucoromycota</taxon>
        <taxon>Glomeromycotina</taxon>
        <taxon>Glomeromycetes</taxon>
        <taxon>Diversisporales</taxon>
        <taxon>Gigasporaceae</taxon>
        <taxon>Cetraspora</taxon>
    </lineage>
</organism>
<keyword evidence="2" id="KW-1185">Reference proteome</keyword>
<reference evidence="1" key="1">
    <citation type="submission" date="2021-06" db="EMBL/GenBank/DDBJ databases">
        <authorList>
            <person name="Kallberg Y."/>
            <person name="Tangrot J."/>
            <person name="Rosling A."/>
        </authorList>
    </citation>
    <scope>NUCLEOTIDE SEQUENCE</scope>
    <source>
        <strain evidence="1">28 12/20/2015</strain>
    </source>
</reference>
<protein>
    <submittedName>
        <fullName evidence="1">2113_t:CDS:1</fullName>
    </submittedName>
</protein>
<proteinExistence type="predicted"/>
<evidence type="ECO:0000313" key="2">
    <source>
        <dbReference type="Proteomes" id="UP000789366"/>
    </source>
</evidence>
<evidence type="ECO:0000313" key="1">
    <source>
        <dbReference type="EMBL" id="CAG8701489.1"/>
    </source>
</evidence>
<name>A0ACA9PBD7_9GLOM</name>
<comment type="caution">
    <text evidence="1">The sequence shown here is derived from an EMBL/GenBank/DDBJ whole genome shotgun (WGS) entry which is preliminary data.</text>
</comment>
<sequence length="80" mass="9427">MPRQRKHSTIRVNSHGITLKGIIDQICEPETIRVYIFRNHSQLWHPTECKILWTNILEDWCKPYSPFLITENSVPGTPIQ</sequence>
<dbReference type="EMBL" id="CAJVPW010023503">
    <property type="protein sequence ID" value="CAG8701489.1"/>
    <property type="molecule type" value="Genomic_DNA"/>
</dbReference>
<gene>
    <name evidence="1" type="ORF">SPELUC_LOCUS11297</name>
</gene>
<dbReference type="Proteomes" id="UP000789366">
    <property type="component" value="Unassembled WGS sequence"/>
</dbReference>
<accession>A0ACA9PBD7</accession>
<feature type="non-terminal residue" evidence="1">
    <location>
        <position position="80"/>
    </location>
</feature>